<reference evidence="5 6" key="1">
    <citation type="submission" date="2020-05" db="EMBL/GenBank/DDBJ databases">
        <title>Identification and distribution of gene clusters putatively required for synthesis of sphingolipid metabolism inhibitors in phylogenetically diverse species of the filamentous fungus Fusarium.</title>
        <authorList>
            <person name="Kim H.-S."/>
            <person name="Busman M."/>
            <person name="Brown D.W."/>
            <person name="Divon H."/>
            <person name="Uhlig S."/>
            <person name="Proctor R.H."/>
        </authorList>
    </citation>
    <scope>NUCLEOTIDE SEQUENCE [LARGE SCALE GENOMIC DNA]</scope>
    <source>
        <strain evidence="5 6">NRRL 20693</strain>
    </source>
</reference>
<dbReference type="SUPFAM" id="SSF50129">
    <property type="entry name" value="GroES-like"/>
    <property type="match status" value="1"/>
</dbReference>
<dbReference type="Gene3D" id="3.90.180.10">
    <property type="entry name" value="Medium-chain alcohol dehydrogenases, catalytic domain"/>
    <property type="match status" value="1"/>
</dbReference>
<keyword evidence="2" id="KW-0560">Oxidoreductase</keyword>
<keyword evidence="6" id="KW-1185">Reference proteome</keyword>
<dbReference type="Pfam" id="PF08240">
    <property type="entry name" value="ADH_N"/>
    <property type="match status" value="1"/>
</dbReference>
<feature type="domain" description="Enoyl reductase (ER)" evidence="4">
    <location>
        <begin position="13"/>
        <end position="376"/>
    </location>
</feature>
<dbReference type="SMART" id="SM00829">
    <property type="entry name" value="PKS_ER"/>
    <property type="match status" value="1"/>
</dbReference>
<dbReference type="InterPro" id="IPR020843">
    <property type="entry name" value="ER"/>
</dbReference>
<name>A0A8H5SWX7_FUSHE</name>
<evidence type="ECO:0000256" key="2">
    <source>
        <dbReference type="ARBA" id="ARBA00023002"/>
    </source>
</evidence>
<dbReference type="PANTHER" id="PTHR45348:SF2">
    <property type="entry name" value="ZINC-TYPE ALCOHOL DEHYDROGENASE-LIKE PROTEIN C2E1P3.01"/>
    <property type="match status" value="1"/>
</dbReference>
<organism evidence="5 6">
    <name type="scientific">Fusarium heterosporum</name>
    <dbReference type="NCBI Taxonomy" id="42747"/>
    <lineage>
        <taxon>Eukaryota</taxon>
        <taxon>Fungi</taxon>
        <taxon>Dikarya</taxon>
        <taxon>Ascomycota</taxon>
        <taxon>Pezizomycotina</taxon>
        <taxon>Sordariomycetes</taxon>
        <taxon>Hypocreomycetidae</taxon>
        <taxon>Hypocreales</taxon>
        <taxon>Nectriaceae</taxon>
        <taxon>Fusarium</taxon>
        <taxon>Fusarium heterosporum species complex</taxon>
    </lineage>
</organism>
<gene>
    <name evidence="5" type="ORF">FHETE_8891</name>
</gene>
<evidence type="ECO:0000313" key="5">
    <source>
        <dbReference type="EMBL" id="KAF5660551.1"/>
    </source>
</evidence>
<dbReference type="AlphaFoldDB" id="A0A8H5SWX7"/>
<evidence type="ECO:0000256" key="1">
    <source>
        <dbReference type="ARBA" id="ARBA00008072"/>
    </source>
</evidence>
<dbReference type="PANTHER" id="PTHR45348">
    <property type="entry name" value="HYPOTHETICAL OXIDOREDUCTASE (EUROFUNG)"/>
    <property type="match status" value="1"/>
</dbReference>
<dbReference type="InterPro" id="IPR013154">
    <property type="entry name" value="ADH-like_N"/>
</dbReference>
<protein>
    <submittedName>
        <fullName evidence="5">Alcohol dehydrogenase</fullName>
    </submittedName>
</protein>
<comment type="caution">
    <text evidence="5">The sequence shown here is derived from an EMBL/GenBank/DDBJ whole genome shotgun (WGS) entry which is preliminary data.</text>
</comment>
<dbReference type="Gene3D" id="3.40.50.720">
    <property type="entry name" value="NAD(P)-binding Rossmann-like Domain"/>
    <property type="match status" value="1"/>
</dbReference>
<dbReference type="EMBL" id="JAAGWQ010000195">
    <property type="protein sequence ID" value="KAF5660551.1"/>
    <property type="molecule type" value="Genomic_DNA"/>
</dbReference>
<dbReference type="InterPro" id="IPR011032">
    <property type="entry name" value="GroES-like_sf"/>
</dbReference>
<feature type="region of interest" description="Disordered" evidence="3">
    <location>
        <begin position="155"/>
        <end position="174"/>
    </location>
</feature>
<dbReference type="GO" id="GO:0016651">
    <property type="term" value="F:oxidoreductase activity, acting on NAD(P)H"/>
    <property type="evidence" value="ECO:0007669"/>
    <property type="project" value="InterPro"/>
</dbReference>
<evidence type="ECO:0000313" key="6">
    <source>
        <dbReference type="Proteomes" id="UP000567885"/>
    </source>
</evidence>
<sequence>MATHLAAVLPGKGQPFEIQTRPTPKPGPDEILIAVKSVALNPADLLMRDQGLFISEYPAVIGFDMSGLVMEVGENVPVPYFQPSVTRVAAYSASAWKGCSPDYGPFQEQCLVPWQHAVPLPDQTMSWNHAATLPVSVQVPLSVWDVIGLPRMEQDSSSCNISSTDDNPNQSVSGDHVNKKEALLVWGASSSIGSMGVQTAHLMRQNPKYPFAAVYATAGSANHEYIQSLGADRVFDYKDPGVVQTITDTAKADGLAIRHCFLAIGQLAQCQSVLKAFVEPRQEGAKTAKIGSAVPIATDAENIDGVDVIFAAPSMMNEEERLEQFRYWMGTWLRKNLAKGTIKPSPEPSVVGKGLESINVGLKELAKGVSCKKLVVEISE</sequence>
<dbReference type="OrthoDB" id="10257049at2759"/>
<dbReference type="SUPFAM" id="SSF51735">
    <property type="entry name" value="NAD(P)-binding Rossmann-fold domains"/>
    <property type="match status" value="1"/>
</dbReference>
<dbReference type="InterPro" id="IPR047122">
    <property type="entry name" value="Trans-enoyl_RdTase-like"/>
</dbReference>
<feature type="compositionally biased region" description="Polar residues" evidence="3">
    <location>
        <begin position="155"/>
        <end position="173"/>
    </location>
</feature>
<evidence type="ECO:0000259" key="4">
    <source>
        <dbReference type="SMART" id="SM00829"/>
    </source>
</evidence>
<comment type="similarity">
    <text evidence="1">Belongs to the zinc-containing alcohol dehydrogenase family.</text>
</comment>
<accession>A0A8H5SWX7</accession>
<proteinExistence type="inferred from homology"/>
<dbReference type="Proteomes" id="UP000567885">
    <property type="component" value="Unassembled WGS sequence"/>
</dbReference>
<dbReference type="CDD" id="cd08249">
    <property type="entry name" value="enoyl_reductase_like"/>
    <property type="match status" value="1"/>
</dbReference>
<dbReference type="InterPro" id="IPR036291">
    <property type="entry name" value="NAD(P)-bd_dom_sf"/>
</dbReference>
<evidence type="ECO:0000256" key="3">
    <source>
        <dbReference type="SAM" id="MobiDB-lite"/>
    </source>
</evidence>